<dbReference type="RefSeq" id="WP_083617478.1">
    <property type="nucleotide sequence ID" value="NZ_LR734832.1"/>
</dbReference>
<dbReference type="EMBL" id="CZCU02000046">
    <property type="protein sequence ID" value="VXD11277.1"/>
    <property type="molecule type" value="Genomic_DNA"/>
</dbReference>
<comment type="caution">
    <text evidence="1">The sequence shown here is derived from an EMBL/GenBank/DDBJ whole genome shotgun (WGS) entry which is preliminary data.</text>
</comment>
<dbReference type="AlphaFoldDB" id="A0A7Z9BF06"/>
<proteinExistence type="predicted"/>
<reference evidence="1" key="1">
    <citation type="submission" date="2019-10" db="EMBL/GenBank/DDBJ databases">
        <authorList>
            <consortium name="Genoscope - CEA"/>
            <person name="William W."/>
        </authorList>
    </citation>
    <scope>NUCLEOTIDE SEQUENCE [LARGE SCALE GENOMIC DNA]</scope>
    <source>
        <strain evidence="1">BBR_PRJEB10992</strain>
    </source>
</reference>
<accession>A0A7Z9BF06</accession>
<evidence type="ECO:0000313" key="2">
    <source>
        <dbReference type="Proteomes" id="UP000184550"/>
    </source>
</evidence>
<name>A0A7Z9BF06_9CYAN</name>
<sequence>MITLRWEFAKYRIAKALALRAGYIKDRIGQEDFQYLLEKKIISQESVELIIEEFPIFQTDHLSLEDIRSYYVETKQYCNLQEFLDGYLTIKFNSRGIWDNFRNGNGIRESAFKLFCEFLGENWQEIGSRDQLFEDLPDFEQLEIVLCKLDHNSQIECYKNFCESPLIGFKIPNFQSKKSNYNLYLFWLFKTFFKSIDQQWQTIHIDFDNTLVFCNRQETIKKLIYEIGMPTKNLNKKIDKGSIKAQEIAEEIIEALKRDKRNIIISIKTSDLNQVKDLDEFVRYMDEPLIQRLKKLDGKLFKPKIVFVWLDLASCPTSSNVELFQNEIPIVSHFSKTDVINWIEEQNIITKMSKWRKELNFPEDPEKFLEEIWRKSDVIIPDNSDMIKPEMVLEIFYKFILNNWENYKQSWLKL</sequence>
<dbReference type="Proteomes" id="UP000184550">
    <property type="component" value="Unassembled WGS sequence"/>
</dbReference>
<protein>
    <submittedName>
        <fullName evidence="1">Uncharacterized protein</fullName>
    </submittedName>
</protein>
<gene>
    <name evidence="1" type="ORF">PL8927_140086</name>
</gene>
<dbReference type="OrthoDB" id="448742at2"/>
<evidence type="ECO:0000313" key="1">
    <source>
        <dbReference type="EMBL" id="VXD11277.1"/>
    </source>
</evidence>
<organism evidence="1 2">
    <name type="scientific">Planktothrix serta PCC 8927</name>
    <dbReference type="NCBI Taxonomy" id="671068"/>
    <lineage>
        <taxon>Bacteria</taxon>
        <taxon>Bacillati</taxon>
        <taxon>Cyanobacteriota</taxon>
        <taxon>Cyanophyceae</taxon>
        <taxon>Oscillatoriophycideae</taxon>
        <taxon>Oscillatoriales</taxon>
        <taxon>Microcoleaceae</taxon>
        <taxon>Planktothrix</taxon>
    </lineage>
</organism>
<keyword evidence="2" id="KW-1185">Reference proteome</keyword>